<organism evidence="1 2">
    <name type="scientific">Maridesulfovibrio ferrireducens</name>
    <dbReference type="NCBI Taxonomy" id="246191"/>
    <lineage>
        <taxon>Bacteria</taxon>
        <taxon>Pseudomonadati</taxon>
        <taxon>Thermodesulfobacteriota</taxon>
        <taxon>Desulfovibrionia</taxon>
        <taxon>Desulfovibrionales</taxon>
        <taxon>Desulfovibrionaceae</taxon>
        <taxon>Maridesulfovibrio</taxon>
    </lineage>
</organism>
<sequence length="292" mass="33676">MLPHSIVTDQIRKNECFLRQDALIVFVCGRALSASGSKRKLFLDYARKHIQGFHFLLAEDLFKVRGTRGSDLLTTEKDLANYSDCIIIILESESAFAELGAFAVLDDLCKIILPINDKSFEKSDSFINLGPLEKIDSYKKGLGPTIHANMDSFAHCFSEVQTRLNKIQMRRRKRLKINEYSSFITNDKERLLLIYDIINIFAPIKKNEIINVFKSIYGSKRFDKINFDVLLLVTLGFIQEFDGFYFSSRPGLRFIDFATDSYFQLKSEIIIHYKKKDPQRLRLLGKVSSDAR</sequence>
<gene>
    <name evidence="1" type="ORF">SAMN05660337_1678</name>
</gene>
<accession>A0A1G9FS03</accession>
<evidence type="ECO:0000313" key="2">
    <source>
        <dbReference type="Proteomes" id="UP000199053"/>
    </source>
</evidence>
<evidence type="ECO:0000313" key="1">
    <source>
        <dbReference type="EMBL" id="SDK91184.1"/>
    </source>
</evidence>
<dbReference type="NCBIfam" id="NF038232">
    <property type="entry name" value="STM3845_fam"/>
    <property type="match status" value="1"/>
</dbReference>
<dbReference type="AlphaFoldDB" id="A0A1G9FS03"/>
<reference evidence="2" key="1">
    <citation type="submission" date="2016-10" db="EMBL/GenBank/DDBJ databases">
        <authorList>
            <person name="Varghese N."/>
            <person name="Submissions S."/>
        </authorList>
    </citation>
    <scope>NUCLEOTIDE SEQUENCE [LARGE SCALE GENOMIC DNA]</scope>
    <source>
        <strain evidence="2">DSM 16995</strain>
    </source>
</reference>
<name>A0A1G9FS03_9BACT</name>
<dbReference type="InterPro" id="IPR049725">
    <property type="entry name" value="STM3845-like"/>
</dbReference>
<keyword evidence="2" id="KW-1185">Reference proteome</keyword>
<proteinExistence type="predicted"/>
<dbReference type="OrthoDB" id="9150619at2"/>
<dbReference type="Proteomes" id="UP000199053">
    <property type="component" value="Unassembled WGS sequence"/>
</dbReference>
<protein>
    <submittedName>
        <fullName evidence="1">Uncharacterized protein</fullName>
    </submittedName>
</protein>
<dbReference type="EMBL" id="FNGA01000002">
    <property type="protein sequence ID" value="SDK91184.1"/>
    <property type="molecule type" value="Genomic_DNA"/>
</dbReference>
<dbReference type="RefSeq" id="WP_092160021.1">
    <property type="nucleotide sequence ID" value="NZ_FNGA01000002.1"/>
</dbReference>